<dbReference type="AlphaFoldDB" id="A0A9D1IGA9"/>
<keyword evidence="2" id="KW-0547">Nucleotide-binding</keyword>
<dbReference type="GO" id="GO:0004386">
    <property type="term" value="F:helicase activity"/>
    <property type="evidence" value="ECO:0007669"/>
    <property type="project" value="UniProtKB-KW"/>
</dbReference>
<proteinExistence type="predicted"/>
<dbReference type="SUPFAM" id="SSF52540">
    <property type="entry name" value="P-loop containing nucleoside triphosphate hydrolases"/>
    <property type="match status" value="1"/>
</dbReference>
<dbReference type="PROSITE" id="PS51217">
    <property type="entry name" value="UVRD_HELICASE_CTER"/>
    <property type="match status" value="1"/>
</dbReference>
<evidence type="ECO:0000256" key="4">
    <source>
        <dbReference type="ARBA" id="ARBA00022801"/>
    </source>
</evidence>
<keyword evidence="4" id="KW-0378">Hydrolase</keyword>
<organism evidence="11 12">
    <name type="scientific">Candidatus Fimenecus excrementigallinarum</name>
    <dbReference type="NCBI Taxonomy" id="2840816"/>
    <lineage>
        <taxon>Bacteria</taxon>
        <taxon>Bacillati</taxon>
        <taxon>Bacillota</taxon>
        <taxon>Clostridia</taxon>
        <taxon>Candidatus Fimenecus</taxon>
    </lineage>
</organism>
<gene>
    <name evidence="11" type="ORF">IAC53_07765</name>
</gene>
<dbReference type="PANTHER" id="PTHR30591">
    <property type="entry name" value="RECBCD ENZYME SUBUNIT RECC"/>
    <property type="match status" value="1"/>
</dbReference>
<evidence type="ECO:0000313" key="12">
    <source>
        <dbReference type="Proteomes" id="UP000824071"/>
    </source>
</evidence>
<evidence type="ECO:0000256" key="5">
    <source>
        <dbReference type="ARBA" id="ARBA00022806"/>
    </source>
</evidence>
<dbReference type="Gene3D" id="3.90.320.10">
    <property type="match status" value="1"/>
</dbReference>
<name>A0A9D1IGA9_9FIRM</name>
<dbReference type="Proteomes" id="UP000824071">
    <property type="component" value="Unassembled WGS sequence"/>
</dbReference>
<keyword evidence="7" id="KW-0067">ATP-binding</keyword>
<evidence type="ECO:0000256" key="8">
    <source>
        <dbReference type="ARBA" id="ARBA00023125"/>
    </source>
</evidence>
<protein>
    <submittedName>
        <fullName evidence="11">Exodeoxyribonuclease V subunit gamma</fullName>
    </submittedName>
</protein>
<accession>A0A9D1IGA9</accession>
<keyword evidence="6" id="KW-0269">Exonuclease</keyword>
<evidence type="ECO:0000256" key="6">
    <source>
        <dbReference type="ARBA" id="ARBA00022839"/>
    </source>
</evidence>
<dbReference type="GO" id="GO:0003677">
    <property type="term" value="F:DNA binding"/>
    <property type="evidence" value="ECO:0007669"/>
    <property type="project" value="UniProtKB-KW"/>
</dbReference>
<evidence type="ECO:0000256" key="9">
    <source>
        <dbReference type="ARBA" id="ARBA00023204"/>
    </source>
</evidence>
<reference evidence="11" key="2">
    <citation type="journal article" date="2021" name="PeerJ">
        <title>Extensive microbial diversity within the chicken gut microbiome revealed by metagenomics and culture.</title>
        <authorList>
            <person name="Gilroy R."/>
            <person name="Ravi A."/>
            <person name="Getino M."/>
            <person name="Pursley I."/>
            <person name="Horton D.L."/>
            <person name="Alikhan N.F."/>
            <person name="Baker D."/>
            <person name="Gharbi K."/>
            <person name="Hall N."/>
            <person name="Watson M."/>
            <person name="Adriaenssens E.M."/>
            <person name="Foster-Nyarko E."/>
            <person name="Jarju S."/>
            <person name="Secka A."/>
            <person name="Antonio M."/>
            <person name="Oren A."/>
            <person name="Chaudhuri R.R."/>
            <person name="La Ragione R."/>
            <person name="Hildebrand F."/>
            <person name="Pallen M.J."/>
        </authorList>
    </citation>
    <scope>NUCLEOTIDE SEQUENCE</scope>
    <source>
        <strain evidence="11">ChiGjej1B1-19959</strain>
    </source>
</reference>
<dbReference type="InterPro" id="IPR049035">
    <property type="entry name" value="ADDB_N"/>
</dbReference>
<dbReference type="GO" id="GO:0006310">
    <property type="term" value="P:DNA recombination"/>
    <property type="evidence" value="ECO:0007669"/>
    <property type="project" value="TreeGrafter"/>
</dbReference>
<evidence type="ECO:0000256" key="3">
    <source>
        <dbReference type="ARBA" id="ARBA00022763"/>
    </source>
</evidence>
<keyword evidence="5" id="KW-0347">Helicase</keyword>
<dbReference type="Pfam" id="PF21445">
    <property type="entry name" value="ADDB_N"/>
    <property type="match status" value="1"/>
</dbReference>
<keyword evidence="8" id="KW-0238">DNA-binding</keyword>
<keyword evidence="1" id="KW-0540">Nuclease</keyword>
<dbReference type="InterPro" id="IPR027417">
    <property type="entry name" value="P-loop_NTPase"/>
</dbReference>
<dbReference type="Pfam" id="PF12705">
    <property type="entry name" value="PDDEXK_1"/>
    <property type="match status" value="1"/>
</dbReference>
<dbReference type="InterPro" id="IPR011604">
    <property type="entry name" value="PDDEXK-like_dom_sf"/>
</dbReference>
<evidence type="ECO:0000256" key="2">
    <source>
        <dbReference type="ARBA" id="ARBA00022741"/>
    </source>
</evidence>
<dbReference type="InterPro" id="IPR014017">
    <property type="entry name" value="DNA_helicase_UvrD-like_C"/>
</dbReference>
<sequence>MLHLLLGRSGSGKTTFVRNTIAERLHAGDTGLLLLVPEQYSYASERAMLSLVGPRELDGLSIVSFTRLAETVLQEKMPSRLPQVDDGMRAVLMRLAIDALGDHTKIFERYARRPQLLHTLVSFAKELKQCAVPVGALDAAMNKLSVGALREKVSELSLLMQMYETLLHERFSDDTDALTLLASCISADATFQNKTVFVDAFAGFTAQERQVLRALFAACRDVYITLTLPDRRAQEDAAFGVFDNVEREMEMLKAAAREAGAQVAKPVWFTVSPESKPQGLQHLERGLFCARKTPMPGAVACIKMSAAANRAQESDMVARAICGLLRDEGYRAREIAVVQRRKDTYDFHLRTAFRKYGVPYFEDRRQPVKTQPLMQLTDSLLSMGVSGITTEELLRYLKTGLCGLSIEEIAALEGYAVLWGVDRAQWRTDFTANPDGLGVEMQAEQEKTLARLNALRRRAVEPVLRFRKTFRAGAGEQKARALFDVLQSLAVPDALNELAATLRAAGRPELAEQQDAVWTLLMQMLDALAAACGEAEMEPARFYTLFTILLDHADIGTLPQGLDTVTLGTADRIRMDPPRAVFLVGANDGVFPEPPPTDGVFSSRERQALAEAGLELSDTVEYKAVDERSFVYDAVTLPKEKLFVSWSSTDFQGNALRPSVLVRELLELFPDLPVSDDALLDAFSRAQSEASAFEALADAEGLSAEQAETLRAYFREKPAYKDRLSALDRAVSHTAAAFYDPEISTRLFGRDMLISASRAERFYQCPFGYFCKFGLALKPLKQAELDPAQSGTIIHYCLEKILGEYDKQTLCGLSGDELRRLVGETMDAYTQTRLGGKADKDARFLRMLRQLSGTVQEVLLRLVAEFSVCAFIPTAFELSISPDGDIQPYKLTLKDGGSLRIIGSVDRVDTMQKDEKTYLRVIDYKSGGKNFDLSEVLSGLNMQMLIYLYAILENGSSVFGETLVPAGVLYFPAKEVGEKLPRDADAKSVLDAKLKAARMNGVVLADENAIRGMDRTGSGNFIPAKENGSDFKGNLLSLDAFSALKKKVDENLTEMGERLHRGEIPVLPDARPDHSACKYCDYAAVCGYEPGDPAREMQDYGKFDDVKKLLEKEGEL</sequence>
<reference evidence="11" key="1">
    <citation type="submission" date="2020-10" db="EMBL/GenBank/DDBJ databases">
        <authorList>
            <person name="Gilroy R."/>
        </authorList>
    </citation>
    <scope>NUCLEOTIDE SEQUENCE</scope>
    <source>
        <strain evidence="11">ChiGjej1B1-19959</strain>
    </source>
</reference>
<comment type="caution">
    <text evidence="11">The sequence shown here is derived from an EMBL/GenBank/DDBJ whole genome shotgun (WGS) entry which is preliminary data.</text>
</comment>
<evidence type="ECO:0000256" key="1">
    <source>
        <dbReference type="ARBA" id="ARBA00022722"/>
    </source>
</evidence>
<evidence type="ECO:0000256" key="7">
    <source>
        <dbReference type="ARBA" id="ARBA00022840"/>
    </source>
</evidence>
<feature type="domain" description="UvrD-like helicase C-terminal" evidence="10">
    <location>
        <begin position="232"/>
        <end position="572"/>
    </location>
</feature>
<dbReference type="Gene3D" id="3.40.50.300">
    <property type="entry name" value="P-loop containing nucleotide triphosphate hydrolases"/>
    <property type="match status" value="4"/>
</dbReference>
<dbReference type="GO" id="GO:0005524">
    <property type="term" value="F:ATP binding"/>
    <property type="evidence" value="ECO:0007669"/>
    <property type="project" value="UniProtKB-KW"/>
</dbReference>
<dbReference type="GO" id="GO:0004527">
    <property type="term" value="F:exonuclease activity"/>
    <property type="evidence" value="ECO:0007669"/>
    <property type="project" value="UniProtKB-KW"/>
</dbReference>
<keyword evidence="9" id="KW-0234">DNA repair</keyword>
<evidence type="ECO:0000259" key="10">
    <source>
        <dbReference type="PROSITE" id="PS51217"/>
    </source>
</evidence>
<dbReference type="EMBL" id="DVMW01000043">
    <property type="protein sequence ID" value="HIU36483.1"/>
    <property type="molecule type" value="Genomic_DNA"/>
</dbReference>
<evidence type="ECO:0000313" key="11">
    <source>
        <dbReference type="EMBL" id="HIU36483.1"/>
    </source>
</evidence>
<dbReference type="PANTHER" id="PTHR30591:SF1">
    <property type="entry name" value="RECBCD ENZYME SUBUNIT RECC"/>
    <property type="match status" value="1"/>
</dbReference>
<keyword evidence="3" id="KW-0227">DNA damage</keyword>
<dbReference type="InterPro" id="IPR038726">
    <property type="entry name" value="PDDEXK_AddAB-type"/>
</dbReference>
<dbReference type="GO" id="GO:0006281">
    <property type="term" value="P:DNA repair"/>
    <property type="evidence" value="ECO:0007669"/>
    <property type="project" value="UniProtKB-KW"/>
</dbReference>